<organism evidence="1 2">
    <name type="scientific">Aspergillus puulaauensis</name>
    <dbReference type="NCBI Taxonomy" id="1220207"/>
    <lineage>
        <taxon>Eukaryota</taxon>
        <taxon>Fungi</taxon>
        <taxon>Dikarya</taxon>
        <taxon>Ascomycota</taxon>
        <taxon>Pezizomycotina</taxon>
        <taxon>Eurotiomycetes</taxon>
        <taxon>Eurotiomycetidae</taxon>
        <taxon>Eurotiales</taxon>
        <taxon>Aspergillaceae</taxon>
        <taxon>Aspergillus</taxon>
    </lineage>
</organism>
<dbReference type="KEGG" id="apuu:APUU_40921A"/>
<protein>
    <submittedName>
        <fullName evidence="1">Uncharacterized protein</fullName>
    </submittedName>
</protein>
<proteinExistence type="predicted"/>
<accession>A0A7R8AN36</accession>
<dbReference type="OrthoDB" id="2269179at2759"/>
<reference evidence="1" key="2">
    <citation type="submission" date="2021-02" db="EMBL/GenBank/DDBJ databases">
        <title>Aspergillus puulaauensis MK2 genome sequence.</title>
        <authorList>
            <person name="Futagami T."/>
            <person name="Mori K."/>
            <person name="Kadooka C."/>
            <person name="Tanaka T."/>
        </authorList>
    </citation>
    <scope>NUCLEOTIDE SEQUENCE</scope>
    <source>
        <strain evidence="1">MK2</strain>
    </source>
</reference>
<dbReference type="EMBL" id="AP024446">
    <property type="protein sequence ID" value="BCS24477.1"/>
    <property type="molecule type" value="Genomic_DNA"/>
</dbReference>
<name>A0A7R8AN36_9EURO</name>
<evidence type="ECO:0000313" key="2">
    <source>
        <dbReference type="Proteomes" id="UP000654913"/>
    </source>
</evidence>
<dbReference type="AlphaFoldDB" id="A0A7R8AN36"/>
<dbReference type="RefSeq" id="XP_041556671.1">
    <property type="nucleotide sequence ID" value="XM_041704047.1"/>
</dbReference>
<evidence type="ECO:0000313" key="1">
    <source>
        <dbReference type="EMBL" id="BCS24477.1"/>
    </source>
</evidence>
<keyword evidence="2" id="KW-1185">Reference proteome</keyword>
<gene>
    <name evidence="1" type="ORF">APUU_40921A</name>
</gene>
<reference evidence="1" key="1">
    <citation type="submission" date="2021-01" db="EMBL/GenBank/DDBJ databases">
        <authorList>
            <consortium name="Aspergillus puulaauensis MK2 genome sequencing consortium"/>
            <person name="Kazuki M."/>
            <person name="Futagami T."/>
        </authorList>
    </citation>
    <scope>NUCLEOTIDE SEQUENCE</scope>
    <source>
        <strain evidence="1">MK2</strain>
    </source>
</reference>
<dbReference type="GeneID" id="64974482"/>
<dbReference type="Proteomes" id="UP000654913">
    <property type="component" value="Chromosome 4"/>
</dbReference>
<sequence>MGHKRSTSMPISRSYTLHVHEIDLQNASVSKSAEGPGDAIFETKAGVKRLFHSLRARHIDVSSMAFERFKQTLRRAQTQTERQLLKRFLLQPMQISNAELKQILEIRNVFEGDKVPAMTNVDRAHRFYIRSWVFTPVQLLLVVQLLRTKGFGSARLDEWEFQCCITVFGTLTVRYIGMIKGRRDFVQRSQLDISEKSPNSLFGAFRDIMKERFPLVHDELEIHEFPHLAFSMLGSNEIVGNQLVADDTERLLIQFFGERSLLNVQSGGQYIDYLPKITDEKLFRGFNSRYFTEFSSSCEQFPGTAWGKLSDDFDEIERHARTHSELYHFHHDYFNVMKNEARPYQYKGYTVMVYLGEELSRKHLKAGHTFFQGSASVSVFVRGLINRLSKIEREKFNSGNQPPDLQKTYTFFNVLPLPDFPNVHRALQILKNYIQCTQPIIIVTYGHRSHAAIASGFQKLKTQRCGLPPMDGTLIRISNRMDGVVGKGQDIVHISLSHPGKYQYGNRDPASLRNFYIQKQLVYLVAHCTMDAIDHHLSTPSLSSRRDLTAKVLNHVCVILKGLGTFALKTTDHGIDVSLPENEPSQKGCGSKFIRNSFSTVLQMVIKQRVGVINQNLEEDTTVVPNSGRSSSKRKADAFEKDLTCPIFGYGTFDCIFSFGRAHGSQNSPERISQLEKLWAENIPELHLAIPNNEEMHERWVKELSSLTQGQSYFLKVVDGLPQSEYLKALALVCKSTGRHKRRYDGIGEKTQMRSGLWVSRKDIQARRVELSPRVKTKDLQGFPVEIKPNSEIKIKWLTSGGQEQTLTVESPRCAMPQNGTQTRALSFTEHGIDIVDASGFALRPCEPWEKEPSKATLPRWGFKSKNGQLLQELWGAVRSELGLSIPPDRIRGLPPRINGVGLVPSNSATETPQQNKPPRVQDANFLLYNFLNERFPSGGVFRTISRAKDKNSTEDLQEFVKFCRRPQNVNHPYCAKWLDMLDRPRPFIAILAPNIRAYRSCQTQKTYPYMPGSGCHLTETVFHVGPRGKR</sequence>